<reference evidence="11" key="1">
    <citation type="submission" date="2019-08" db="EMBL/GenBank/DDBJ databases">
        <title>Limnoglobus roseus gen. nov., sp. nov., a novel freshwater planctomycete with a giant genome from the family Gemmataceae.</title>
        <authorList>
            <person name="Kulichevskaya I.S."/>
            <person name="Naumoff D.G."/>
            <person name="Miroshnikov K."/>
            <person name="Ivanova A."/>
            <person name="Philippov D.A."/>
            <person name="Hakobyan A."/>
            <person name="Rijpstra I.C."/>
            <person name="Sinninghe Damste J.S."/>
            <person name="Liesack W."/>
            <person name="Dedysh S.N."/>
        </authorList>
    </citation>
    <scope>NUCLEOTIDE SEQUENCE [LARGE SCALE GENOMIC DNA]</scope>
    <source>
        <strain evidence="11">PX52</strain>
    </source>
</reference>
<evidence type="ECO:0000256" key="1">
    <source>
        <dbReference type="ARBA" id="ARBA00004496"/>
    </source>
</evidence>
<evidence type="ECO:0000259" key="9">
    <source>
        <dbReference type="PROSITE" id="PS51722"/>
    </source>
</evidence>
<dbReference type="PROSITE" id="PS51722">
    <property type="entry name" value="G_TR_2"/>
    <property type="match status" value="1"/>
</dbReference>
<evidence type="ECO:0000256" key="5">
    <source>
        <dbReference type="ARBA" id="ARBA00022917"/>
    </source>
</evidence>
<evidence type="ECO:0000313" key="11">
    <source>
        <dbReference type="Proteomes" id="UP000324974"/>
    </source>
</evidence>
<dbReference type="OrthoDB" id="9804504at2"/>
<evidence type="ECO:0000256" key="8">
    <source>
        <dbReference type="ARBA" id="ARBA00031615"/>
    </source>
</evidence>
<protein>
    <recommendedName>
        <fullName evidence="2">Selenocysteine-specific elongation factor</fullName>
    </recommendedName>
    <alternativeName>
        <fullName evidence="8">SelB translation factor</fullName>
    </alternativeName>
</protein>
<dbReference type="InterPro" id="IPR031157">
    <property type="entry name" value="G_TR_CS"/>
</dbReference>
<evidence type="ECO:0000256" key="4">
    <source>
        <dbReference type="ARBA" id="ARBA00022741"/>
    </source>
</evidence>
<dbReference type="InterPro" id="IPR015191">
    <property type="entry name" value="SelB_WHD4"/>
</dbReference>
<dbReference type="SUPFAM" id="SSF52540">
    <property type="entry name" value="P-loop containing nucleoside triphosphate hydrolases"/>
    <property type="match status" value="1"/>
</dbReference>
<accession>A0A5C1AIP2</accession>
<proteinExistence type="predicted"/>
<evidence type="ECO:0000256" key="2">
    <source>
        <dbReference type="ARBA" id="ARBA00015953"/>
    </source>
</evidence>
<feature type="domain" description="Tr-type G" evidence="9">
    <location>
        <begin position="1"/>
        <end position="173"/>
    </location>
</feature>
<dbReference type="EMBL" id="CP042425">
    <property type="protein sequence ID" value="QEL18113.1"/>
    <property type="molecule type" value="Genomic_DNA"/>
</dbReference>
<dbReference type="GO" id="GO:0001514">
    <property type="term" value="P:selenocysteine incorporation"/>
    <property type="evidence" value="ECO:0007669"/>
    <property type="project" value="InterPro"/>
</dbReference>
<dbReference type="PROSITE" id="PS00301">
    <property type="entry name" value="G_TR_1"/>
    <property type="match status" value="1"/>
</dbReference>
<dbReference type="InterPro" id="IPR050055">
    <property type="entry name" value="EF-Tu_GTPase"/>
</dbReference>
<dbReference type="PANTHER" id="PTHR43721">
    <property type="entry name" value="ELONGATION FACTOR TU-RELATED"/>
    <property type="match status" value="1"/>
</dbReference>
<dbReference type="Gene3D" id="1.10.10.2770">
    <property type="match status" value="1"/>
</dbReference>
<dbReference type="Gene3D" id="2.40.30.10">
    <property type="entry name" value="Translation factors"/>
    <property type="match status" value="1"/>
</dbReference>
<name>A0A5C1AIP2_9BACT</name>
<dbReference type="InterPro" id="IPR009000">
    <property type="entry name" value="Transl_B-barrel_sf"/>
</dbReference>
<evidence type="ECO:0000313" key="10">
    <source>
        <dbReference type="EMBL" id="QEL18113.1"/>
    </source>
</evidence>
<dbReference type="InterPro" id="IPR000795">
    <property type="entry name" value="T_Tr_GTP-bd_dom"/>
</dbReference>
<dbReference type="InterPro" id="IPR004535">
    <property type="entry name" value="Transl_elong_SelB"/>
</dbReference>
<dbReference type="InterPro" id="IPR036390">
    <property type="entry name" value="WH_DNA-bd_sf"/>
</dbReference>
<keyword evidence="6" id="KW-0342">GTP-binding</keyword>
<dbReference type="GO" id="GO:0005525">
    <property type="term" value="F:GTP binding"/>
    <property type="evidence" value="ECO:0007669"/>
    <property type="project" value="UniProtKB-KW"/>
</dbReference>
<gene>
    <name evidence="10" type="primary">selB</name>
    <name evidence="10" type="ORF">PX52LOC_05127</name>
</gene>
<comment type="subcellular location">
    <subcellularLocation>
        <location evidence="1">Cytoplasm</location>
    </subcellularLocation>
</comment>
<dbReference type="KEGG" id="lrs:PX52LOC_05127"/>
<keyword evidence="3" id="KW-0963">Cytoplasm</keyword>
<evidence type="ECO:0000256" key="3">
    <source>
        <dbReference type="ARBA" id="ARBA00022490"/>
    </source>
</evidence>
<dbReference type="InterPro" id="IPR009001">
    <property type="entry name" value="Transl_elong_EF1A/Init_IF2_C"/>
</dbReference>
<dbReference type="InterPro" id="IPR036388">
    <property type="entry name" value="WH-like_DNA-bd_sf"/>
</dbReference>
<keyword evidence="5" id="KW-0648">Protein biosynthesis</keyword>
<comment type="function">
    <text evidence="7">Translation factor necessary for the incorporation of selenocysteine into proteins. It probably replaces EF-Tu for the insertion of selenocysteine directed by the UGA codon. SelB binds GTP and GDP.</text>
</comment>
<dbReference type="CDD" id="cd04171">
    <property type="entry name" value="SelB"/>
    <property type="match status" value="1"/>
</dbReference>
<dbReference type="Pfam" id="PF25461">
    <property type="entry name" value="Beta-barrel_SelB"/>
    <property type="match status" value="1"/>
</dbReference>
<dbReference type="InterPro" id="IPR005225">
    <property type="entry name" value="Small_GTP-bd"/>
</dbReference>
<dbReference type="NCBIfam" id="TIGR00475">
    <property type="entry name" value="selB"/>
    <property type="match status" value="1"/>
</dbReference>
<dbReference type="RefSeq" id="WP_149112646.1">
    <property type="nucleotide sequence ID" value="NZ_CP042425.1"/>
</dbReference>
<keyword evidence="11" id="KW-1185">Reference proteome</keyword>
<dbReference type="Gene3D" id="1.10.10.10">
    <property type="entry name" value="Winged helix-like DNA-binding domain superfamily/Winged helix DNA-binding domain"/>
    <property type="match status" value="1"/>
</dbReference>
<dbReference type="SUPFAM" id="SSF50465">
    <property type="entry name" value="EF-Tu/eEF-1alpha/eIF2-gamma C-terminal domain"/>
    <property type="match status" value="1"/>
</dbReference>
<dbReference type="Pfam" id="PF00009">
    <property type="entry name" value="GTP_EFTU"/>
    <property type="match status" value="1"/>
</dbReference>
<evidence type="ECO:0000256" key="6">
    <source>
        <dbReference type="ARBA" id="ARBA00023134"/>
    </source>
</evidence>
<dbReference type="AlphaFoldDB" id="A0A5C1AIP2"/>
<dbReference type="Proteomes" id="UP000324974">
    <property type="component" value="Chromosome"/>
</dbReference>
<evidence type="ECO:0000256" key="7">
    <source>
        <dbReference type="ARBA" id="ARBA00025526"/>
    </source>
</evidence>
<dbReference type="GO" id="GO:0003924">
    <property type="term" value="F:GTPase activity"/>
    <property type="evidence" value="ECO:0007669"/>
    <property type="project" value="InterPro"/>
</dbReference>
<dbReference type="GO" id="GO:0003746">
    <property type="term" value="F:translation elongation factor activity"/>
    <property type="evidence" value="ECO:0007669"/>
    <property type="project" value="UniProtKB-KW"/>
</dbReference>
<dbReference type="CDD" id="cd15491">
    <property type="entry name" value="selB_III"/>
    <property type="match status" value="1"/>
</dbReference>
<sequence>MRDLILGTAGHIDHGKTALVKALTGIDCDRLPEEKRRGITIDIGFAQLSLGGFDLGVVDVPGHEKFVKNMLAGATGIDLALLVVAADDAVMPQTREHLAILNALGVERGVIALTKADLVDDTARELAILDVRELVRGSFLQDAPIIPTSAVAGTGVRELKAAIAAACEKLPPRPDAGWFRLAIDRSFVVQGHGTVVTGSATAGSVRVGDELDWHKGDGTSERVRVRGLNRHNQSTDELHRGQRAALNLAGVPHDAVQRGQELATPGILVPSKVLTVRLQNLTLPERPLKHRLPVRLHVGTADVPATLSLLDTNLVRPGEWVFAQLFLDESVTAVWGQPFVLRDSSAEHTLGGGQVLQPTGKKLRRRHVESLERVEQLATDEPLHRTTAAAWFAGFQGFEANDLVRMAALPCSEIEPTILKLLADDALVEMTLGLNRKHFLHRDRVRELGELILDVLRDLHAAHPLHTNHARPMVLARLDYVGNESLVQAVTDRMIGSKQIVGDSKRIARADFKPRLSVNQRKLKDKIVDDHRRGGCSPPDPASFANAAGGNAGALKEIFEVAVAEGHLVRIAADFFLHADEEAKARQVVADGLRTSEGLTLAEIRDLLGTTRKYAVPLCEYLDRAGVTRRQGDLRMLAGQTAE</sequence>
<dbReference type="GO" id="GO:0003723">
    <property type="term" value="F:RNA binding"/>
    <property type="evidence" value="ECO:0007669"/>
    <property type="project" value="InterPro"/>
</dbReference>
<dbReference type="InterPro" id="IPR027417">
    <property type="entry name" value="P-loop_NTPase"/>
</dbReference>
<dbReference type="InterPro" id="IPR057335">
    <property type="entry name" value="Beta-barrel_SelB"/>
</dbReference>
<keyword evidence="4" id="KW-0547">Nucleotide-binding</keyword>
<dbReference type="GO" id="GO:0005737">
    <property type="term" value="C:cytoplasm"/>
    <property type="evidence" value="ECO:0007669"/>
    <property type="project" value="UniProtKB-SubCell"/>
</dbReference>
<keyword evidence="10" id="KW-0251">Elongation factor</keyword>
<dbReference type="Pfam" id="PF09107">
    <property type="entry name" value="WHD_3rd_SelB"/>
    <property type="match status" value="1"/>
</dbReference>
<dbReference type="PANTHER" id="PTHR43721:SF22">
    <property type="entry name" value="ELONGATION FACTOR TU, MITOCHONDRIAL"/>
    <property type="match status" value="1"/>
</dbReference>
<dbReference type="InterPro" id="IPR004161">
    <property type="entry name" value="EFTu-like_2"/>
</dbReference>
<dbReference type="SUPFAM" id="SSF50447">
    <property type="entry name" value="Translation proteins"/>
    <property type="match status" value="1"/>
</dbReference>
<dbReference type="SUPFAM" id="SSF46785">
    <property type="entry name" value="Winged helix' DNA-binding domain"/>
    <property type="match status" value="2"/>
</dbReference>
<organism evidence="10 11">
    <name type="scientific">Limnoglobus roseus</name>
    <dbReference type="NCBI Taxonomy" id="2598579"/>
    <lineage>
        <taxon>Bacteria</taxon>
        <taxon>Pseudomonadati</taxon>
        <taxon>Planctomycetota</taxon>
        <taxon>Planctomycetia</taxon>
        <taxon>Gemmatales</taxon>
        <taxon>Gemmataceae</taxon>
        <taxon>Limnoglobus</taxon>
    </lineage>
</organism>
<dbReference type="NCBIfam" id="TIGR00231">
    <property type="entry name" value="small_GTP"/>
    <property type="match status" value="1"/>
</dbReference>
<dbReference type="Gene3D" id="3.40.50.300">
    <property type="entry name" value="P-loop containing nucleotide triphosphate hydrolases"/>
    <property type="match status" value="1"/>
</dbReference>
<dbReference type="Pfam" id="PF03144">
    <property type="entry name" value="GTP_EFTU_D2"/>
    <property type="match status" value="1"/>
</dbReference>